<dbReference type="Proteomes" id="UP000261480">
    <property type="component" value="Unplaced"/>
</dbReference>
<organism evidence="1 2">
    <name type="scientific">Poecilia mexicana</name>
    <dbReference type="NCBI Taxonomy" id="48701"/>
    <lineage>
        <taxon>Eukaryota</taxon>
        <taxon>Metazoa</taxon>
        <taxon>Chordata</taxon>
        <taxon>Craniata</taxon>
        <taxon>Vertebrata</taxon>
        <taxon>Euteleostomi</taxon>
        <taxon>Actinopterygii</taxon>
        <taxon>Neopterygii</taxon>
        <taxon>Teleostei</taxon>
        <taxon>Neoteleostei</taxon>
        <taxon>Acanthomorphata</taxon>
        <taxon>Ovalentaria</taxon>
        <taxon>Atherinomorphae</taxon>
        <taxon>Cyprinodontiformes</taxon>
        <taxon>Poeciliidae</taxon>
        <taxon>Poeciliinae</taxon>
        <taxon>Poecilia</taxon>
    </lineage>
</organism>
<sequence length="206" mass="24145">EPFYSPWIFDNDDYECRTPESWLAMGKNEEWPDQKPIPALALLLTGDYVLFESSYPEYKWHLVGVLDYCTKKYMTILYGGTQHWIPRIRLLFKAEDPRIFANRIESALRLRKDGEIQLLYSTSVDCMPIWEANPSLSHASLQRIKELVKSSVLSLLPVCNLEYDRVMNRMVFDSTVMAFSEEFSDIILPQKNPEKIPENSKLLFFF</sequence>
<dbReference type="AlphaFoldDB" id="A0A3B3YZM9"/>
<protein>
    <submittedName>
        <fullName evidence="1">Uncharacterized protein</fullName>
    </submittedName>
</protein>
<accession>A0A3B3YZM9</accession>
<dbReference type="Ensembl" id="ENSPMET00000027243.1">
    <property type="protein sequence ID" value="ENSPMEP00000032906.1"/>
    <property type="gene ID" value="ENSPMEG00000021103.1"/>
</dbReference>
<dbReference type="STRING" id="48701.ENSPMEP00000032906"/>
<reference evidence="1" key="2">
    <citation type="submission" date="2025-09" db="UniProtKB">
        <authorList>
            <consortium name="Ensembl"/>
        </authorList>
    </citation>
    <scope>IDENTIFICATION</scope>
</reference>
<name>A0A3B3YZM9_9TELE</name>
<reference evidence="1" key="1">
    <citation type="submission" date="2025-08" db="UniProtKB">
        <authorList>
            <consortium name="Ensembl"/>
        </authorList>
    </citation>
    <scope>IDENTIFICATION</scope>
</reference>
<proteinExistence type="predicted"/>
<evidence type="ECO:0000313" key="1">
    <source>
        <dbReference type="Ensembl" id="ENSPMEP00000032906.1"/>
    </source>
</evidence>
<keyword evidence="2" id="KW-1185">Reference proteome</keyword>
<evidence type="ECO:0000313" key="2">
    <source>
        <dbReference type="Proteomes" id="UP000261480"/>
    </source>
</evidence>